<dbReference type="NCBIfam" id="TIGR01250">
    <property type="entry name" value="pro_imino_pep_2"/>
    <property type="match status" value="1"/>
</dbReference>
<keyword evidence="2 5" id="KW-0378">Hydrolase</keyword>
<comment type="caution">
    <text evidence="5">The sequence shown here is derived from an EMBL/GenBank/DDBJ whole genome shotgun (WGS) entry which is preliminary data.</text>
</comment>
<organism evidence="5 6">
    <name type="scientific">Roseateles subflavus</name>
    <dbReference type="NCBI Taxonomy" id="3053353"/>
    <lineage>
        <taxon>Bacteria</taxon>
        <taxon>Pseudomonadati</taxon>
        <taxon>Pseudomonadota</taxon>
        <taxon>Betaproteobacteria</taxon>
        <taxon>Burkholderiales</taxon>
        <taxon>Sphaerotilaceae</taxon>
        <taxon>Roseateles</taxon>
    </lineage>
</organism>
<evidence type="ECO:0000256" key="2">
    <source>
        <dbReference type="ARBA" id="ARBA00022801"/>
    </source>
</evidence>
<sequence>MPRPSCRLLLTLALAALLQACQPAGPGPGTSASAPAASAASGRVQATLAGYHDSTGREDAFAGGVRLIPITTPKGTFKVWTKRVGNNPRIKVLLLHGGPGATHEYFEAFDSFFPGEGIEYYYYDQLGSAYSDQPKDGSLWELDRFVEEVEQVRQALKLDASNFYLLGHSWGGLLATEYALKYQQHLKGLVISNMMASIPAYVRYAETTLMPAMDPKVLKEILAIEAKKDYENPRYMELLIPHFYEHHILRMPASQWPDPVKRGFDKTNKDVYIPMQGPSEMSSSGKLEKWDRMADLAKITVPTLTIGGQFDTMDPKYMEKMASAMPKGRHLHCPKGSHMSMYDDQATYFQGLIRFIKDVDQGR</sequence>
<keyword evidence="3" id="KW-0732">Signal</keyword>
<dbReference type="PANTHER" id="PTHR43798">
    <property type="entry name" value="MONOACYLGLYCEROL LIPASE"/>
    <property type="match status" value="1"/>
</dbReference>
<dbReference type="InterPro" id="IPR002410">
    <property type="entry name" value="Peptidase_S33"/>
</dbReference>
<dbReference type="InterPro" id="IPR000073">
    <property type="entry name" value="AB_hydrolase_1"/>
</dbReference>
<feature type="signal peptide" evidence="3">
    <location>
        <begin position="1"/>
        <end position="26"/>
    </location>
</feature>
<dbReference type="EMBL" id="JASVDS010000002">
    <property type="protein sequence ID" value="MDL5032406.1"/>
    <property type="molecule type" value="Genomic_DNA"/>
</dbReference>
<dbReference type="SUPFAM" id="SSF53474">
    <property type="entry name" value="alpha/beta-Hydrolases"/>
    <property type="match status" value="1"/>
</dbReference>
<reference evidence="5 6" key="1">
    <citation type="submission" date="2023-06" db="EMBL/GenBank/DDBJ databases">
        <title>Pelomonas sp. APW6 16S ribosomal RNA gene genome sequencing and assembly.</title>
        <authorList>
            <person name="Woo H."/>
        </authorList>
    </citation>
    <scope>NUCLEOTIDE SEQUENCE [LARGE SCALE GENOMIC DNA]</scope>
    <source>
        <strain evidence="5 6">APW6</strain>
    </source>
</reference>
<evidence type="ECO:0000313" key="5">
    <source>
        <dbReference type="EMBL" id="MDL5032406.1"/>
    </source>
</evidence>
<dbReference type="InterPro" id="IPR050266">
    <property type="entry name" value="AB_hydrolase_sf"/>
</dbReference>
<evidence type="ECO:0000313" key="6">
    <source>
        <dbReference type="Proteomes" id="UP001238603"/>
    </source>
</evidence>
<proteinExistence type="inferred from homology"/>
<dbReference type="RefSeq" id="WP_285982479.1">
    <property type="nucleotide sequence ID" value="NZ_JASVDS010000002.1"/>
</dbReference>
<feature type="chain" id="PRO_5045054698" evidence="3">
    <location>
        <begin position="27"/>
        <end position="363"/>
    </location>
</feature>
<dbReference type="Proteomes" id="UP001238603">
    <property type="component" value="Unassembled WGS sequence"/>
</dbReference>
<dbReference type="InterPro" id="IPR005945">
    <property type="entry name" value="Pro_imino_pep"/>
</dbReference>
<protein>
    <submittedName>
        <fullName evidence="5">Proline iminopeptidase-family hydrolase</fullName>
    </submittedName>
</protein>
<name>A0ABT7LHR3_9BURK</name>
<accession>A0ABT7LHR3</accession>
<dbReference type="PANTHER" id="PTHR43798:SF27">
    <property type="entry name" value="HYDROLASE ALPHA_BETA HYDROLASE FOLD FAMILY"/>
    <property type="match status" value="1"/>
</dbReference>
<keyword evidence="6" id="KW-1185">Reference proteome</keyword>
<dbReference type="Gene3D" id="3.40.50.1820">
    <property type="entry name" value="alpha/beta hydrolase"/>
    <property type="match status" value="1"/>
</dbReference>
<evidence type="ECO:0000259" key="4">
    <source>
        <dbReference type="Pfam" id="PF00561"/>
    </source>
</evidence>
<dbReference type="Pfam" id="PF00561">
    <property type="entry name" value="Abhydrolase_1"/>
    <property type="match status" value="1"/>
</dbReference>
<gene>
    <name evidence="5" type="ORF">QRD43_10880</name>
</gene>
<comment type="similarity">
    <text evidence="1">Belongs to the peptidase S33 family.</text>
</comment>
<dbReference type="InterPro" id="IPR029058">
    <property type="entry name" value="AB_hydrolase_fold"/>
</dbReference>
<evidence type="ECO:0000256" key="1">
    <source>
        <dbReference type="ARBA" id="ARBA00010088"/>
    </source>
</evidence>
<dbReference type="PRINTS" id="PR00793">
    <property type="entry name" value="PROAMNOPTASE"/>
</dbReference>
<dbReference type="PROSITE" id="PS51257">
    <property type="entry name" value="PROKAR_LIPOPROTEIN"/>
    <property type="match status" value="1"/>
</dbReference>
<evidence type="ECO:0000256" key="3">
    <source>
        <dbReference type="SAM" id="SignalP"/>
    </source>
</evidence>
<feature type="domain" description="AB hydrolase-1" evidence="4">
    <location>
        <begin position="92"/>
        <end position="344"/>
    </location>
</feature>
<dbReference type="GO" id="GO:0016787">
    <property type="term" value="F:hydrolase activity"/>
    <property type="evidence" value="ECO:0007669"/>
    <property type="project" value="UniProtKB-KW"/>
</dbReference>